<dbReference type="EMBL" id="JAMDMJ010000013">
    <property type="protein sequence ID" value="MCY9596604.1"/>
    <property type="molecule type" value="Genomic_DNA"/>
</dbReference>
<dbReference type="Pfam" id="PF00440">
    <property type="entry name" value="TetR_N"/>
    <property type="match status" value="1"/>
</dbReference>
<name>A0A410WYS4_9BACL</name>
<evidence type="ECO:0000259" key="3">
    <source>
        <dbReference type="PROSITE" id="PS50977"/>
    </source>
</evidence>
<dbReference type="Gene3D" id="1.10.357.10">
    <property type="entry name" value="Tetracycline Repressor, domain 2"/>
    <property type="match status" value="1"/>
</dbReference>
<dbReference type="OrthoDB" id="2373640at2"/>
<gene>
    <name evidence="4" type="ORF">M5X16_12550</name>
    <name evidence="5" type="ORF">PC41400_18845</name>
</gene>
<keyword evidence="7" id="KW-1185">Reference proteome</keyword>
<dbReference type="GO" id="GO:0003677">
    <property type="term" value="F:DNA binding"/>
    <property type="evidence" value="ECO:0007669"/>
    <property type="project" value="UniProtKB-UniRule"/>
</dbReference>
<dbReference type="RefSeq" id="WP_042226873.1">
    <property type="nucleotide sequence ID" value="NZ_CP026520.1"/>
</dbReference>
<reference evidence="5 6" key="1">
    <citation type="submission" date="2018-01" db="EMBL/GenBank/DDBJ databases">
        <title>The whole genome sequencing and assembly of Paenibacillus chitinolyticus KCCM 41400 strain.</title>
        <authorList>
            <person name="Kim J.-Y."/>
            <person name="Park M.-K."/>
            <person name="Lee Y.-J."/>
            <person name="Yi H."/>
            <person name="Bahn Y.-S."/>
            <person name="Kim J.F."/>
            <person name="Lee D.-W."/>
        </authorList>
    </citation>
    <scope>NUCLEOTIDE SEQUENCE [LARGE SCALE GENOMIC DNA]</scope>
    <source>
        <strain evidence="5 6">KCCM 41400</strain>
    </source>
</reference>
<dbReference type="Proteomes" id="UP000288943">
    <property type="component" value="Chromosome"/>
</dbReference>
<sequence>MPRSKEENDRVRQLAQENIRTSAMQVFIEKGYYNASIADIAKRAGVSKGLLYNYYKGKEELLGDMVQSRIEEIEDVMQKAAALGTPSEQLKHIIDGAIDNVLHHPKIYRFYLHLQTQPEEDLLLSRYSQMLNEEMARQFQLQCEMFRKLGVPDPEIRSLHFSSAIHGISLMISTYPEHYPVRQVKEQLFRDFCVTE</sequence>
<keyword evidence="1 2" id="KW-0238">DNA-binding</keyword>
<reference evidence="4 7" key="2">
    <citation type="submission" date="2022-05" db="EMBL/GenBank/DDBJ databases">
        <title>Genome Sequencing of Bee-Associated Microbes.</title>
        <authorList>
            <person name="Dunlap C."/>
        </authorList>
    </citation>
    <scope>NUCLEOTIDE SEQUENCE [LARGE SCALE GENOMIC DNA]</scope>
    <source>
        <strain evidence="4 7">NRRL B-23120</strain>
    </source>
</reference>
<feature type="DNA-binding region" description="H-T-H motif" evidence="2">
    <location>
        <begin position="36"/>
        <end position="55"/>
    </location>
</feature>
<dbReference type="EMBL" id="CP026520">
    <property type="protein sequence ID" value="QAV19609.1"/>
    <property type="molecule type" value="Genomic_DNA"/>
</dbReference>
<dbReference type="PROSITE" id="PS50977">
    <property type="entry name" value="HTH_TETR_2"/>
    <property type="match status" value="1"/>
</dbReference>
<evidence type="ECO:0000313" key="4">
    <source>
        <dbReference type="EMBL" id="MCY9596604.1"/>
    </source>
</evidence>
<dbReference type="SUPFAM" id="SSF46689">
    <property type="entry name" value="Homeodomain-like"/>
    <property type="match status" value="1"/>
</dbReference>
<dbReference type="InterPro" id="IPR009057">
    <property type="entry name" value="Homeodomain-like_sf"/>
</dbReference>
<dbReference type="InterPro" id="IPR050624">
    <property type="entry name" value="HTH-type_Tx_Regulator"/>
</dbReference>
<dbReference type="AlphaFoldDB" id="A0A410WYS4"/>
<dbReference type="PRINTS" id="PR00455">
    <property type="entry name" value="HTHTETR"/>
</dbReference>
<dbReference type="KEGG" id="pchi:PC41400_18845"/>
<accession>A0A410WYS4</accession>
<evidence type="ECO:0000313" key="5">
    <source>
        <dbReference type="EMBL" id="QAV19609.1"/>
    </source>
</evidence>
<dbReference type="Proteomes" id="UP001527202">
    <property type="component" value="Unassembled WGS sequence"/>
</dbReference>
<dbReference type="InterPro" id="IPR001647">
    <property type="entry name" value="HTH_TetR"/>
</dbReference>
<dbReference type="GeneID" id="95376855"/>
<organism evidence="5 6">
    <name type="scientific">Paenibacillus chitinolyticus</name>
    <dbReference type="NCBI Taxonomy" id="79263"/>
    <lineage>
        <taxon>Bacteria</taxon>
        <taxon>Bacillati</taxon>
        <taxon>Bacillota</taxon>
        <taxon>Bacilli</taxon>
        <taxon>Bacillales</taxon>
        <taxon>Paenibacillaceae</taxon>
        <taxon>Paenibacillus</taxon>
    </lineage>
</organism>
<dbReference type="PANTHER" id="PTHR43479">
    <property type="entry name" value="ACREF/ENVCD OPERON REPRESSOR-RELATED"/>
    <property type="match status" value="1"/>
</dbReference>
<evidence type="ECO:0000313" key="6">
    <source>
        <dbReference type="Proteomes" id="UP000288943"/>
    </source>
</evidence>
<evidence type="ECO:0000256" key="1">
    <source>
        <dbReference type="ARBA" id="ARBA00023125"/>
    </source>
</evidence>
<evidence type="ECO:0000256" key="2">
    <source>
        <dbReference type="PROSITE-ProRule" id="PRU00335"/>
    </source>
</evidence>
<proteinExistence type="predicted"/>
<evidence type="ECO:0000313" key="7">
    <source>
        <dbReference type="Proteomes" id="UP001527202"/>
    </source>
</evidence>
<protein>
    <submittedName>
        <fullName evidence="5">TetR/AcrR family transcriptional regulator</fullName>
    </submittedName>
</protein>
<dbReference type="PANTHER" id="PTHR43479:SF11">
    <property type="entry name" value="ACREF_ENVCD OPERON REPRESSOR-RELATED"/>
    <property type="match status" value="1"/>
</dbReference>
<feature type="domain" description="HTH tetR-type" evidence="3">
    <location>
        <begin position="13"/>
        <end position="73"/>
    </location>
</feature>